<dbReference type="EMBL" id="PIPR01000001">
    <property type="protein sequence ID" value="RUO41054.1"/>
    <property type="molecule type" value="Genomic_DNA"/>
</dbReference>
<proteinExistence type="predicted"/>
<organism evidence="2 3">
    <name type="scientific">Pseudidiomarina aestuarii</name>
    <dbReference type="NCBI Taxonomy" id="624146"/>
    <lineage>
        <taxon>Bacteria</taxon>
        <taxon>Pseudomonadati</taxon>
        <taxon>Pseudomonadota</taxon>
        <taxon>Gammaproteobacteria</taxon>
        <taxon>Alteromonadales</taxon>
        <taxon>Idiomarinaceae</taxon>
        <taxon>Pseudidiomarina</taxon>
    </lineage>
</organism>
<feature type="signal peptide" evidence="1">
    <location>
        <begin position="1"/>
        <end position="22"/>
    </location>
</feature>
<reference evidence="3" key="1">
    <citation type="journal article" date="2018" name="Front. Microbiol.">
        <title>Genome-Based Analysis Reveals the Taxonomy and Diversity of the Family Idiomarinaceae.</title>
        <authorList>
            <person name="Liu Y."/>
            <person name="Lai Q."/>
            <person name="Shao Z."/>
        </authorList>
    </citation>
    <scope>NUCLEOTIDE SEQUENCE [LARGE SCALE GENOMIC DNA]</scope>
    <source>
        <strain evidence="3">KYW314</strain>
    </source>
</reference>
<evidence type="ECO:0000313" key="3">
    <source>
        <dbReference type="Proteomes" id="UP000287766"/>
    </source>
</evidence>
<keyword evidence="1" id="KW-0732">Signal</keyword>
<dbReference type="AlphaFoldDB" id="A0A7Z6ZTD8"/>
<evidence type="ECO:0000313" key="2">
    <source>
        <dbReference type="EMBL" id="RUO41054.1"/>
    </source>
</evidence>
<dbReference type="Proteomes" id="UP000287766">
    <property type="component" value="Unassembled WGS sequence"/>
</dbReference>
<keyword evidence="3" id="KW-1185">Reference proteome</keyword>
<protein>
    <submittedName>
        <fullName evidence="2">Uncharacterized protein</fullName>
    </submittedName>
</protein>
<accession>A0A7Z6ZTD8</accession>
<feature type="chain" id="PRO_5030771832" evidence="1">
    <location>
        <begin position="23"/>
        <end position="95"/>
    </location>
</feature>
<name>A0A7Z6ZTD8_9GAMM</name>
<dbReference type="RefSeq" id="WP_169929785.1">
    <property type="nucleotide sequence ID" value="NZ_PIPR01000001.1"/>
</dbReference>
<gene>
    <name evidence="2" type="ORF">CWE22_02375</name>
</gene>
<sequence length="95" mass="9884">MGWLRFSLFVLIPGLLLGASHASTLTPQGDGYLQQSAASTASCQSQTNADDSDVVIIVSRQATVALPDCLVAAPCASADTPFYLVSQARAPPTFL</sequence>
<comment type="caution">
    <text evidence="2">The sequence shown here is derived from an EMBL/GenBank/DDBJ whole genome shotgun (WGS) entry which is preliminary data.</text>
</comment>
<evidence type="ECO:0000256" key="1">
    <source>
        <dbReference type="SAM" id="SignalP"/>
    </source>
</evidence>